<dbReference type="SUPFAM" id="SSF48726">
    <property type="entry name" value="Immunoglobulin"/>
    <property type="match status" value="3"/>
</dbReference>
<keyword evidence="2" id="KW-1003">Cell membrane</keyword>
<organism evidence="15 16">
    <name type="scientific">Chrysolophus pictus</name>
    <name type="common">Golden pheasant</name>
    <name type="synonym">Phasianus pictus</name>
    <dbReference type="NCBI Taxonomy" id="9089"/>
    <lineage>
        <taxon>Eukaryota</taxon>
        <taxon>Metazoa</taxon>
        <taxon>Chordata</taxon>
        <taxon>Craniata</taxon>
        <taxon>Vertebrata</taxon>
        <taxon>Euteleostomi</taxon>
        <taxon>Archelosauria</taxon>
        <taxon>Archosauria</taxon>
        <taxon>Dinosauria</taxon>
        <taxon>Saurischia</taxon>
        <taxon>Theropoda</taxon>
        <taxon>Coelurosauria</taxon>
        <taxon>Aves</taxon>
        <taxon>Neognathae</taxon>
        <taxon>Galloanserae</taxon>
        <taxon>Galliformes</taxon>
        <taxon>Phasianidae</taxon>
        <taxon>Phasianinae</taxon>
        <taxon>Chrysolophus</taxon>
    </lineage>
</organism>
<dbReference type="PROSITE" id="PS50835">
    <property type="entry name" value="IG_LIKE"/>
    <property type="match status" value="3"/>
</dbReference>
<keyword evidence="6" id="KW-0130">Cell adhesion</keyword>
<dbReference type="Ensembl" id="ENSCPIT00010002265.1">
    <property type="protein sequence ID" value="ENSCPIP00010001917.1"/>
    <property type="gene ID" value="ENSCPIG00010001518.1"/>
</dbReference>
<evidence type="ECO:0000256" key="11">
    <source>
        <dbReference type="ARBA" id="ARBA00023319"/>
    </source>
</evidence>
<evidence type="ECO:0000259" key="14">
    <source>
        <dbReference type="PROSITE" id="PS50835"/>
    </source>
</evidence>
<evidence type="ECO:0000256" key="6">
    <source>
        <dbReference type="ARBA" id="ARBA00022889"/>
    </source>
</evidence>
<comment type="similarity">
    <text evidence="12">Belongs to the immunoglobulin superfamily. IgLON family.</text>
</comment>
<protein>
    <submittedName>
        <fullName evidence="15">Neurotrimin</fullName>
    </submittedName>
</protein>
<dbReference type="GO" id="GO:0007155">
    <property type="term" value="P:cell adhesion"/>
    <property type="evidence" value="ECO:0007669"/>
    <property type="project" value="UniProtKB-KW"/>
</dbReference>
<dbReference type="InterPro" id="IPR036179">
    <property type="entry name" value="Ig-like_dom_sf"/>
</dbReference>
<feature type="domain" description="Ig-like" evidence="14">
    <location>
        <begin position="223"/>
        <end position="305"/>
    </location>
</feature>
<comment type="subcellular location">
    <subcellularLocation>
        <location evidence="1">Cell membrane</location>
        <topology evidence="1">Lipid-anchor</topology>
        <topology evidence="1">GPI-anchor</topology>
    </subcellularLocation>
</comment>
<evidence type="ECO:0000256" key="5">
    <source>
        <dbReference type="ARBA" id="ARBA00022737"/>
    </source>
</evidence>
<keyword evidence="5" id="KW-0677">Repeat</keyword>
<evidence type="ECO:0000256" key="8">
    <source>
        <dbReference type="ARBA" id="ARBA00023157"/>
    </source>
</evidence>
<reference evidence="15" key="1">
    <citation type="submission" date="2025-08" db="UniProtKB">
        <authorList>
            <consortium name="Ensembl"/>
        </authorList>
    </citation>
    <scope>IDENTIFICATION</scope>
</reference>
<proteinExistence type="inferred from homology"/>
<evidence type="ECO:0000256" key="1">
    <source>
        <dbReference type="ARBA" id="ARBA00004609"/>
    </source>
</evidence>
<dbReference type="AlphaFoldDB" id="A0A8C3KYS7"/>
<evidence type="ECO:0000256" key="9">
    <source>
        <dbReference type="ARBA" id="ARBA00023180"/>
    </source>
</evidence>
<evidence type="ECO:0000256" key="13">
    <source>
        <dbReference type="SAM" id="MobiDB-lite"/>
    </source>
</evidence>
<keyword evidence="8" id="KW-1015">Disulfide bond</keyword>
<dbReference type="InterPro" id="IPR013783">
    <property type="entry name" value="Ig-like_fold"/>
</dbReference>
<reference evidence="15" key="2">
    <citation type="submission" date="2025-09" db="UniProtKB">
        <authorList>
            <consortium name="Ensembl"/>
        </authorList>
    </citation>
    <scope>IDENTIFICATION</scope>
</reference>
<dbReference type="Pfam" id="PF13927">
    <property type="entry name" value="Ig_3"/>
    <property type="match status" value="1"/>
</dbReference>
<evidence type="ECO:0000313" key="16">
    <source>
        <dbReference type="Proteomes" id="UP000694543"/>
    </source>
</evidence>
<dbReference type="Pfam" id="PF07686">
    <property type="entry name" value="V-set"/>
    <property type="match status" value="1"/>
</dbReference>
<keyword evidence="11" id="KW-0393">Immunoglobulin domain</keyword>
<dbReference type="InterPro" id="IPR050876">
    <property type="entry name" value="IgLON_domain"/>
</dbReference>
<evidence type="ECO:0000256" key="7">
    <source>
        <dbReference type="ARBA" id="ARBA00023136"/>
    </source>
</evidence>
<keyword evidence="4" id="KW-0732">Signal</keyword>
<evidence type="ECO:0000256" key="3">
    <source>
        <dbReference type="ARBA" id="ARBA00022622"/>
    </source>
</evidence>
<dbReference type="Pfam" id="PF00047">
    <property type="entry name" value="ig"/>
    <property type="match status" value="1"/>
</dbReference>
<keyword evidence="16" id="KW-1185">Reference proteome</keyword>
<dbReference type="FunFam" id="2.60.40.10:FF:000305">
    <property type="entry name" value="neurotrimin isoform X2"/>
    <property type="match status" value="1"/>
</dbReference>
<keyword evidence="3" id="KW-0336">GPI-anchor</keyword>
<sequence>MDCPRSGSCELGTSVCVRGGSAAQPPAPPCPSEPRTAPGKSRLAQRPAPLPLLLLLFLLPPALPSSSLTRGYWGLPPDAARQAQCSQAAFPGALLISVELRIARLRARPGVPVRSGDATFPKAMDNVTVRQGESATLRCSVDNRVTRVAWLSVACLNASSILYAGNDKWCLDPRVVLLANTKTQYSIQIHDVDVYDEGPYTCSVQTDNHPKTSRVHLIVQVSPKIVEISSDISINEGGNVSLTCIATGRPDPTITWRHISPKAVGFISEDEYLEITGITREQSGEYECSASNDVAAPVVQRVKVTVNYPPYISDAKSTGVPVGQKGILMCEASAVPSADFQWYKDDKRLAEGQKGLKVENKAFFSRLTFFNVSEQDYGNYTCVASNQLGNTNASMILYEETTTALTPWKGPGAVHDGNSGAWRRGSCAWLLALPLAQLARQF</sequence>
<evidence type="ECO:0000256" key="10">
    <source>
        <dbReference type="ARBA" id="ARBA00023288"/>
    </source>
</evidence>
<dbReference type="FunFam" id="2.60.40.10:FF:000113">
    <property type="entry name" value="Opioid-binding protein/cell adhesion molecule"/>
    <property type="match status" value="1"/>
</dbReference>
<name>A0A8C3KYS7_CHRPC</name>
<dbReference type="SMART" id="SM00408">
    <property type="entry name" value="IGc2"/>
    <property type="match status" value="3"/>
</dbReference>
<feature type="domain" description="Ig-like" evidence="14">
    <location>
        <begin position="309"/>
        <end position="403"/>
    </location>
</feature>
<dbReference type="PANTHER" id="PTHR42757:SF9">
    <property type="entry name" value="NEUROTRIMIN"/>
    <property type="match status" value="1"/>
</dbReference>
<dbReference type="InterPro" id="IPR013106">
    <property type="entry name" value="Ig_V-set"/>
</dbReference>
<dbReference type="SMART" id="SM00409">
    <property type="entry name" value="IG"/>
    <property type="match status" value="3"/>
</dbReference>
<evidence type="ECO:0000256" key="2">
    <source>
        <dbReference type="ARBA" id="ARBA00022475"/>
    </source>
</evidence>
<accession>A0A8C3KYS7</accession>
<dbReference type="GO" id="GO:0005886">
    <property type="term" value="C:plasma membrane"/>
    <property type="evidence" value="ECO:0007669"/>
    <property type="project" value="UniProtKB-SubCell"/>
</dbReference>
<dbReference type="FunFam" id="2.60.40.10:FF:000013">
    <property type="entry name" value="cell adhesion molecule 1 isoform X1"/>
    <property type="match status" value="1"/>
</dbReference>
<evidence type="ECO:0000256" key="4">
    <source>
        <dbReference type="ARBA" id="ARBA00022729"/>
    </source>
</evidence>
<dbReference type="PANTHER" id="PTHR42757">
    <property type="entry name" value="IGLON FAMILY OF IMMUNOGLOBULIN SUPERFAMILY-RELATED"/>
    <property type="match status" value="1"/>
</dbReference>
<keyword evidence="9" id="KW-0325">Glycoprotein</keyword>
<keyword evidence="10" id="KW-0449">Lipoprotein</keyword>
<keyword evidence="7" id="KW-0472">Membrane</keyword>
<dbReference type="InterPro" id="IPR003599">
    <property type="entry name" value="Ig_sub"/>
</dbReference>
<evidence type="ECO:0000313" key="15">
    <source>
        <dbReference type="Ensembl" id="ENSCPIP00010001917.1"/>
    </source>
</evidence>
<dbReference type="Gene3D" id="2.60.40.10">
    <property type="entry name" value="Immunoglobulins"/>
    <property type="match status" value="3"/>
</dbReference>
<feature type="domain" description="Ig-like" evidence="14">
    <location>
        <begin position="121"/>
        <end position="213"/>
    </location>
</feature>
<evidence type="ECO:0000256" key="12">
    <source>
        <dbReference type="ARBA" id="ARBA00037995"/>
    </source>
</evidence>
<dbReference type="InterPro" id="IPR013151">
    <property type="entry name" value="Immunoglobulin_dom"/>
</dbReference>
<dbReference type="InterPro" id="IPR003598">
    <property type="entry name" value="Ig_sub2"/>
</dbReference>
<dbReference type="Proteomes" id="UP000694543">
    <property type="component" value="Unplaced"/>
</dbReference>
<feature type="region of interest" description="Disordered" evidence="13">
    <location>
        <begin position="20"/>
        <end position="43"/>
    </location>
</feature>
<dbReference type="InterPro" id="IPR007110">
    <property type="entry name" value="Ig-like_dom"/>
</dbReference>
<dbReference type="GO" id="GO:0098552">
    <property type="term" value="C:side of membrane"/>
    <property type="evidence" value="ECO:0007669"/>
    <property type="project" value="UniProtKB-KW"/>
</dbReference>